<dbReference type="EMBL" id="CAADEX010000136">
    <property type="protein sequence ID" value="VFJ64367.1"/>
    <property type="molecule type" value="Genomic_DNA"/>
</dbReference>
<dbReference type="InterPro" id="IPR019270">
    <property type="entry name" value="DUF2283"/>
</dbReference>
<dbReference type="PANTHER" id="PTHR37029">
    <property type="entry name" value="SSR1768 PROTEIN"/>
    <property type="match status" value="1"/>
</dbReference>
<reference evidence="1" key="1">
    <citation type="submission" date="2019-02" db="EMBL/GenBank/DDBJ databases">
        <authorList>
            <person name="Gruber-Vodicka R. H."/>
            <person name="Seah K. B. B."/>
        </authorList>
    </citation>
    <scope>NUCLEOTIDE SEQUENCE</scope>
    <source>
        <strain evidence="1">BECK_DK161</strain>
        <strain evidence="2">BECK_DK47</strain>
    </source>
</reference>
<organism evidence="1">
    <name type="scientific">Candidatus Kentrum sp. DK</name>
    <dbReference type="NCBI Taxonomy" id="2126562"/>
    <lineage>
        <taxon>Bacteria</taxon>
        <taxon>Pseudomonadati</taxon>
        <taxon>Pseudomonadota</taxon>
        <taxon>Gammaproteobacteria</taxon>
        <taxon>Candidatus Kentrum</taxon>
    </lineage>
</organism>
<dbReference type="AlphaFoldDB" id="A0A450SZB6"/>
<dbReference type="EMBL" id="CAADEY010000072">
    <property type="protein sequence ID" value="VFJ59543.1"/>
    <property type="molecule type" value="Genomic_DNA"/>
</dbReference>
<dbReference type="Pfam" id="PF10049">
    <property type="entry name" value="DUF2283"/>
    <property type="match status" value="1"/>
</dbReference>
<protein>
    <submittedName>
        <fullName evidence="1">Uncharacterized protein YuzE</fullName>
    </submittedName>
</protein>
<dbReference type="PANTHER" id="PTHR37029:SF1">
    <property type="entry name" value="SSR1768 PROTEIN"/>
    <property type="match status" value="1"/>
</dbReference>
<evidence type="ECO:0000313" key="2">
    <source>
        <dbReference type="EMBL" id="VFJ64367.1"/>
    </source>
</evidence>
<accession>A0A450SZB6</accession>
<sequence length="75" mass="8384">MKIIYFEDTDTALMEFSDHPIRETREVNENLTIDMDNSGNVVGITVEHASMQANMREMSFERMADQGLAGAGPFG</sequence>
<proteinExistence type="predicted"/>
<name>A0A450SZB6_9GAMM</name>
<gene>
    <name evidence="2" type="ORF">BECKDK2373B_GA0170837_11367</name>
    <name evidence="1" type="ORF">BECKDK2373C_GA0170839_10724</name>
</gene>
<evidence type="ECO:0000313" key="1">
    <source>
        <dbReference type="EMBL" id="VFJ59543.1"/>
    </source>
</evidence>